<dbReference type="AlphaFoldDB" id="A0A2G2ZA05"/>
<sequence>MYAVDMSGTSKLQVMGSCSDDCSSHSDCGGWTLCQWCWEHEDFNGRGSVKYCCAPNDLPIESRIVEGGAITVVKLGGSRHGEGSGLRIASLHSNSC</sequence>
<accession>A0A2G2ZA05</accession>
<feature type="domain" description="Carboxypeptidase A inhibitor-like" evidence="1">
    <location>
        <begin position="13"/>
        <end position="41"/>
    </location>
</feature>
<dbReference type="InterPro" id="IPR004231">
    <property type="entry name" value="COpept_A_inh-like"/>
</dbReference>
<gene>
    <name evidence="2" type="ORF">T459_16783</name>
</gene>
<comment type="caution">
    <text evidence="2">The sequence shown here is derived from an EMBL/GenBank/DDBJ whole genome shotgun (WGS) entry which is preliminary data.</text>
</comment>
<organism evidence="2 3">
    <name type="scientific">Capsicum annuum</name>
    <name type="common">Capsicum pepper</name>
    <dbReference type="NCBI Taxonomy" id="4072"/>
    <lineage>
        <taxon>Eukaryota</taxon>
        <taxon>Viridiplantae</taxon>
        <taxon>Streptophyta</taxon>
        <taxon>Embryophyta</taxon>
        <taxon>Tracheophyta</taxon>
        <taxon>Spermatophyta</taxon>
        <taxon>Magnoliopsida</taxon>
        <taxon>eudicotyledons</taxon>
        <taxon>Gunneridae</taxon>
        <taxon>Pentapetalae</taxon>
        <taxon>asterids</taxon>
        <taxon>lamiids</taxon>
        <taxon>Solanales</taxon>
        <taxon>Solanaceae</taxon>
        <taxon>Solanoideae</taxon>
        <taxon>Capsiceae</taxon>
        <taxon>Capsicum</taxon>
    </lineage>
</organism>
<protein>
    <recommendedName>
        <fullName evidence="1">Carboxypeptidase A inhibitor-like domain-containing protein</fullName>
    </recommendedName>
</protein>
<evidence type="ECO:0000259" key="1">
    <source>
        <dbReference type="Pfam" id="PF02977"/>
    </source>
</evidence>
<proteinExistence type="predicted"/>
<dbReference type="Gramene" id="PHT78731">
    <property type="protein sequence ID" value="PHT78731"/>
    <property type="gene ID" value="T459_16783"/>
</dbReference>
<dbReference type="Pfam" id="PF02977">
    <property type="entry name" value="CarbpepA_inh"/>
    <property type="match status" value="1"/>
</dbReference>
<reference evidence="2 3" key="2">
    <citation type="journal article" date="2017" name="Genome Biol.">
        <title>New reference genome sequences of hot pepper reveal the massive evolution of plant disease-resistance genes by retroduplication.</title>
        <authorList>
            <person name="Kim S."/>
            <person name="Park J."/>
            <person name="Yeom S.I."/>
            <person name="Kim Y.M."/>
            <person name="Seo E."/>
            <person name="Kim K.T."/>
            <person name="Kim M.S."/>
            <person name="Lee J.M."/>
            <person name="Cheong K."/>
            <person name="Shin H.S."/>
            <person name="Kim S.B."/>
            <person name="Han K."/>
            <person name="Lee J."/>
            <person name="Park M."/>
            <person name="Lee H.A."/>
            <person name="Lee H.Y."/>
            <person name="Lee Y."/>
            <person name="Oh S."/>
            <person name="Lee J.H."/>
            <person name="Choi E."/>
            <person name="Choi E."/>
            <person name="Lee S.E."/>
            <person name="Jeon J."/>
            <person name="Kim H."/>
            <person name="Choi G."/>
            <person name="Song H."/>
            <person name="Lee J."/>
            <person name="Lee S.C."/>
            <person name="Kwon J.K."/>
            <person name="Lee H.Y."/>
            <person name="Koo N."/>
            <person name="Hong Y."/>
            <person name="Kim R.W."/>
            <person name="Kang W.H."/>
            <person name="Huh J.H."/>
            <person name="Kang B.C."/>
            <person name="Yang T.J."/>
            <person name="Lee Y.H."/>
            <person name="Bennetzen J.L."/>
            <person name="Choi D."/>
        </authorList>
    </citation>
    <scope>NUCLEOTIDE SEQUENCE [LARGE SCALE GENOMIC DNA]</scope>
    <source>
        <strain evidence="3">cv. CM334</strain>
    </source>
</reference>
<keyword evidence="3" id="KW-1185">Reference proteome</keyword>
<evidence type="ECO:0000313" key="2">
    <source>
        <dbReference type="EMBL" id="PHT78731.1"/>
    </source>
</evidence>
<reference evidence="2 3" key="1">
    <citation type="journal article" date="2014" name="Nat. Genet.">
        <title>Genome sequence of the hot pepper provides insights into the evolution of pungency in Capsicum species.</title>
        <authorList>
            <person name="Kim S."/>
            <person name="Park M."/>
            <person name="Yeom S.I."/>
            <person name="Kim Y.M."/>
            <person name="Lee J.M."/>
            <person name="Lee H.A."/>
            <person name="Seo E."/>
            <person name="Choi J."/>
            <person name="Cheong K."/>
            <person name="Kim K.T."/>
            <person name="Jung K."/>
            <person name="Lee G.W."/>
            <person name="Oh S.K."/>
            <person name="Bae C."/>
            <person name="Kim S.B."/>
            <person name="Lee H.Y."/>
            <person name="Kim S.Y."/>
            <person name="Kim M.S."/>
            <person name="Kang B.C."/>
            <person name="Jo Y.D."/>
            <person name="Yang H.B."/>
            <person name="Jeong H.J."/>
            <person name="Kang W.H."/>
            <person name="Kwon J.K."/>
            <person name="Shin C."/>
            <person name="Lim J.Y."/>
            <person name="Park J.H."/>
            <person name="Huh J.H."/>
            <person name="Kim J.S."/>
            <person name="Kim B.D."/>
            <person name="Cohen O."/>
            <person name="Paran I."/>
            <person name="Suh M.C."/>
            <person name="Lee S.B."/>
            <person name="Kim Y.K."/>
            <person name="Shin Y."/>
            <person name="Noh S.J."/>
            <person name="Park J."/>
            <person name="Seo Y.S."/>
            <person name="Kwon S.Y."/>
            <person name="Kim H.A."/>
            <person name="Park J.M."/>
            <person name="Kim H.J."/>
            <person name="Choi S.B."/>
            <person name="Bosland P.W."/>
            <person name="Reeves G."/>
            <person name="Jo S.H."/>
            <person name="Lee B.W."/>
            <person name="Cho H.T."/>
            <person name="Choi H.S."/>
            <person name="Lee M.S."/>
            <person name="Yu Y."/>
            <person name="Do Choi Y."/>
            <person name="Park B.S."/>
            <person name="van Deynze A."/>
            <person name="Ashrafi H."/>
            <person name="Hill T."/>
            <person name="Kim W.T."/>
            <person name="Pai H.S."/>
            <person name="Ahn H.K."/>
            <person name="Yeam I."/>
            <person name="Giovannoni J.J."/>
            <person name="Rose J.K."/>
            <person name="Sorensen I."/>
            <person name="Lee S.J."/>
            <person name="Kim R.W."/>
            <person name="Choi I.Y."/>
            <person name="Choi B.S."/>
            <person name="Lim J.S."/>
            <person name="Lee Y.H."/>
            <person name="Choi D."/>
        </authorList>
    </citation>
    <scope>NUCLEOTIDE SEQUENCE [LARGE SCALE GENOMIC DNA]</scope>
    <source>
        <strain evidence="3">cv. CM334</strain>
    </source>
</reference>
<evidence type="ECO:0000313" key="3">
    <source>
        <dbReference type="Proteomes" id="UP000222542"/>
    </source>
</evidence>
<dbReference type="EMBL" id="AYRZ02000006">
    <property type="protein sequence ID" value="PHT78731.1"/>
    <property type="molecule type" value="Genomic_DNA"/>
</dbReference>
<dbReference type="Proteomes" id="UP000222542">
    <property type="component" value="Unassembled WGS sequence"/>
</dbReference>
<name>A0A2G2ZA05_CAPAN</name>